<dbReference type="InterPro" id="IPR028098">
    <property type="entry name" value="Glyco_trans_4-like_N"/>
</dbReference>
<evidence type="ECO:0000259" key="3">
    <source>
        <dbReference type="Pfam" id="PF13439"/>
    </source>
</evidence>
<dbReference type="CDD" id="cd03809">
    <property type="entry name" value="GT4_MtfB-like"/>
    <property type="match status" value="1"/>
</dbReference>
<dbReference type="Gene3D" id="3.40.50.2000">
    <property type="entry name" value="Glycogen Phosphorylase B"/>
    <property type="match status" value="2"/>
</dbReference>
<dbReference type="Pfam" id="PF00534">
    <property type="entry name" value="Glycos_transf_1"/>
    <property type="match status" value="1"/>
</dbReference>
<feature type="domain" description="Glycosyltransferase subfamily 4-like N-terminal" evidence="3">
    <location>
        <begin position="19"/>
        <end position="172"/>
    </location>
</feature>
<proteinExistence type="predicted"/>
<sequence length="379" mass="41779">MQITLFNNLIGENLVSMNRYANTLEAGLAKRPGINASSFAVRQTGFIKPFRPLLHFVPWLKDYGRDMFFSRYLKYPFLARNKQGQINHVTDQLNTHLLRILDPNKTVVTCHDLIPLEYEEDPIALKVFKWNIGFLSKAAKIIADSQSTKNDIIKFLNIPQEKITVVYLGVNPVFKPINDSTALSALRLKYNLPSGRFLLFVGNNLAYKNRTGLSASFNSLASSYPDLSLVIVGQPEPVAPALAGRVLYFSGLSESDLIGFYNLADVYVQPSLKEGFGWPVLEAMACGTPVVCSNTPSLPEVGGSVVIYADPQSNNSFAKGVSFALNLSDQQRDKIKEAGLAQAAKFSWEKCISGTVGVYNELISKDSLESQSNLPVIGN</sequence>
<dbReference type="EMBL" id="PEYW01000037">
    <property type="protein sequence ID" value="PIS20666.1"/>
    <property type="molecule type" value="Genomic_DNA"/>
</dbReference>
<dbReference type="Pfam" id="PF13439">
    <property type="entry name" value="Glyco_transf_4"/>
    <property type="match status" value="1"/>
</dbReference>
<protein>
    <recommendedName>
        <fullName evidence="6">Glycosyltransferase family 1 protein</fullName>
    </recommendedName>
</protein>
<evidence type="ECO:0000259" key="2">
    <source>
        <dbReference type="Pfam" id="PF00534"/>
    </source>
</evidence>
<dbReference type="Proteomes" id="UP000231414">
    <property type="component" value="Unassembled WGS sequence"/>
</dbReference>
<dbReference type="InterPro" id="IPR001296">
    <property type="entry name" value="Glyco_trans_1"/>
</dbReference>
<dbReference type="PANTHER" id="PTHR46401:SF2">
    <property type="entry name" value="GLYCOSYLTRANSFERASE WBBK-RELATED"/>
    <property type="match status" value="1"/>
</dbReference>
<name>A0A2H0X6W6_UNCKA</name>
<feature type="domain" description="Glycosyl transferase family 1" evidence="2">
    <location>
        <begin position="196"/>
        <end position="339"/>
    </location>
</feature>
<keyword evidence="1" id="KW-0808">Transferase</keyword>
<gene>
    <name evidence="4" type="ORF">COT52_02590</name>
</gene>
<dbReference type="PANTHER" id="PTHR46401">
    <property type="entry name" value="GLYCOSYLTRANSFERASE WBBK-RELATED"/>
    <property type="match status" value="1"/>
</dbReference>
<accession>A0A2H0X6W6</accession>
<dbReference type="SUPFAM" id="SSF53756">
    <property type="entry name" value="UDP-Glycosyltransferase/glycogen phosphorylase"/>
    <property type="match status" value="1"/>
</dbReference>
<reference evidence="5" key="1">
    <citation type="submission" date="2017-09" db="EMBL/GenBank/DDBJ databases">
        <title>Depth-based differentiation of microbial function through sediment-hosted aquifers and enrichment of novel symbionts in the deep terrestrial subsurface.</title>
        <authorList>
            <person name="Probst A.J."/>
            <person name="Ladd B."/>
            <person name="Jarett J.K."/>
            <person name="Geller-Mcgrath D.E."/>
            <person name="Sieber C.M.K."/>
            <person name="Emerson J.B."/>
            <person name="Anantharaman K."/>
            <person name="Thomas B.C."/>
            <person name="Malmstrom R."/>
            <person name="Stieglmeier M."/>
            <person name="Klingl A."/>
            <person name="Woyke T."/>
            <person name="Ryan C.M."/>
            <person name="Banfield J.F."/>
        </authorList>
    </citation>
    <scope>NUCLEOTIDE SEQUENCE [LARGE SCALE GENOMIC DNA]</scope>
</reference>
<evidence type="ECO:0000256" key="1">
    <source>
        <dbReference type="ARBA" id="ARBA00022679"/>
    </source>
</evidence>
<evidence type="ECO:0000313" key="4">
    <source>
        <dbReference type="EMBL" id="PIS20666.1"/>
    </source>
</evidence>
<dbReference type="GO" id="GO:0016757">
    <property type="term" value="F:glycosyltransferase activity"/>
    <property type="evidence" value="ECO:0007669"/>
    <property type="project" value="InterPro"/>
</dbReference>
<dbReference type="AlphaFoldDB" id="A0A2H0X6W6"/>
<evidence type="ECO:0000313" key="5">
    <source>
        <dbReference type="Proteomes" id="UP000231414"/>
    </source>
</evidence>
<evidence type="ECO:0008006" key="6">
    <source>
        <dbReference type="Google" id="ProtNLM"/>
    </source>
</evidence>
<comment type="caution">
    <text evidence="4">The sequence shown here is derived from an EMBL/GenBank/DDBJ whole genome shotgun (WGS) entry which is preliminary data.</text>
</comment>
<organism evidence="4 5">
    <name type="scientific">candidate division WWE3 bacterium CG08_land_8_20_14_0_20_43_13</name>
    <dbReference type="NCBI Taxonomy" id="1975087"/>
    <lineage>
        <taxon>Bacteria</taxon>
        <taxon>Katanobacteria</taxon>
    </lineage>
</organism>